<protein>
    <recommendedName>
        <fullName evidence="4">DNA polymerase III subunit epsilon</fullName>
        <ecNumber evidence="3">2.7.7.7</ecNumber>
    </recommendedName>
</protein>
<evidence type="ECO:0000256" key="8">
    <source>
        <dbReference type="ARBA" id="ARBA00022722"/>
    </source>
</evidence>
<evidence type="ECO:0000259" key="18">
    <source>
        <dbReference type="SMART" id="SM00479"/>
    </source>
</evidence>
<keyword evidence="14" id="KW-0464">Manganese</keyword>
<dbReference type="SMART" id="SM00479">
    <property type="entry name" value="EXOIII"/>
    <property type="match status" value="1"/>
</dbReference>
<evidence type="ECO:0000256" key="2">
    <source>
        <dbReference type="ARBA" id="ARBA00001946"/>
    </source>
</evidence>
<comment type="function">
    <text evidence="15">DNA polymerase III is a complex, multichain enzyme responsible for most of the replicative synthesis in bacteria. The epsilon subunit contain the editing function and is a proofreading 3'-5' exonuclease.</text>
</comment>
<evidence type="ECO:0000256" key="16">
    <source>
        <dbReference type="ARBA" id="ARBA00026073"/>
    </source>
</evidence>
<evidence type="ECO:0000256" key="13">
    <source>
        <dbReference type="ARBA" id="ARBA00022932"/>
    </source>
</evidence>
<dbReference type="GO" id="GO:0046872">
    <property type="term" value="F:metal ion binding"/>
    <property type="evidence" value="ECO:0007669"/>
    <property type="project" value="UniProtKB-KW"/>
</dbReference>
<dbReference type="Pfam" id="PF00929">
    <property type="entry name" value="RNase_T"/>
    <property type="match status" value="1"/>
</dbReference>
<keyword evidence="12" id="KW-0460">Magnesium</keyword>
<comment type="cofactor">
    <cofactor evidence="1">
        <name>Mn(2+)</name>
        <dbReference type="ChEBI" id="CHEBI:29035"/>
    </cofactor>
</comment>
<evidence type="ECO:0000256" key="5">
    <source>
        <dbReference type="ARBA" id="ARBA00022679"/>
    </source>
</evidence>
<dbReference type="EMBL" id="CP031358">
    <property type="protein sequence ID" value="AXK44124.1"/>
    <property type="molecule type" value="Genomic_DNA"/>
</dbReference>
<evidence type="ECO:0000256" key="14">
    <source>
        <dbReference type="ARBA" id="ARBA00023211"/>
    </source>
</evidence>
<evidence type="ECO:0000256" key="9">
    <source>
        <dbReference type="ARBA" id="ARBA00022723"/>
    </source>
</evidence>
<dbReference type="InterPro" id="IPR013520">
    <property type="entry name" value="Ribonucl_H"/>
</dbReference>
<dbReference type="GO" id="GO:0003677">
    <property type="term" value="F:DNA binding"/>
    <property type="evidence" value="ECO:0007669"/>
    <property type="project" value="InterPro"/>
</dbReference>
<dbReference type="InterPro" id="IPR006054">
    <property type="entry name" value="DnaQ"/>
</dbReference>
<dbReference type="SUPFAM" id="SSF53098">
    <property type="entry name" value="Ribonuclease H-like"/>
    <property type="match status" value="1"/>
</dbReference>
<gene>
    <name evidence="19" type="ORF">DVR09_16865</name>
</gene>
<comment type="cofactor">
    <cofactor evidence="2">
        <name>Mg(2+)</name>
        <dbReference type="ChEBI" id="CHEBI:18420"/>
    </cofactor>
</comment>
<geneLocation type="plasmid" evidence="19 20">
    <name>unnamed</name>
</geneLocation>
<dbReference type="KEGG" id="err:DVR09_16865"/>
<keyword evidence="5" id="KW-0808">Transferase</keyword>
<keyword evidence="9" id="KW-0479">Metal-binding</keyword>
<dbReference type="OrthoDB" id="9804290at2"/>
<keyword evidence="8" id="KW-0540">Nuclease</keyword>
<evidence type="ECO:0000256" key="1">
    <source>
        <dbReference type="ARBA" id="ARBA00001936"/>
    </source>
</evidence>
<evidence type="ECO:0000256" key="7">
    <source>
        <dbReference type="ARBA" id="ARBA00022705"/>
    </source>
</evidence>
<evidence type="ECO:0000313" key="20">
    <source>
        <dbReference type="Proteomes" id="UP000254508"/>
    </source>
</evidence>
<keyword evidence="7" id="KW-0235">DNA replication</keyword>
<comment type="catalytic activity">
    <reaction evidence="17">
        <text>DNA(n) + a 2'-deoxyribonucleoside 5'-triphosphate = DNA(n+1) + diphosphate</text>
        <dbReference type="Rhea" id="RHEA:22508"/>
        <dbReference type="Rhea" id="RHEA-COMP:17339"/>
        <dbReference type="Rhea" id="RHEA-COMP:17340"/>
        <dbReference type="ChEBI" id="CHEBI:33019"/>
        <dbReference type="ChEBI" id="CHEBI:61560"/>
        <dbReference type="ChEBI" id="CHEBI:173112"/>
        <dbReference type="EC" id="2.7.7.7"/>
    </reaction>
</comment>
<organism evidence="19 20">
    <name type="scientific">Erythrobacter aureus</name>
    <dbReference type="NCBI Taxonomy" id="2182384"/>
    <lineage>
        <taxon>Bacteria</taxon>
        <taxon>Pseudomonadati</taxon>
        <taxon>Pseudomonadota</taxon>
        <taxon>Alphaproteobacteria</taxon>
        <taxon>Sphingomonadales</taxon>
        <taxon>Erythrobacteraceae</taxon>
        <taxon>Erythrobacter/Porphyrobacter group</taxon>
        <taxon>Erythrobacter</taxon>
    </lineage>
</organism>
<keyword evidence="10" id="KW-0378">Hydrolase</keyword>
<proteinExistence type="predicted"/>
<dbReference type="GO" id="GO:0003887">
    <property type="term" value="F:DNA-directed DNA polymerase activity"/>
    <property type="evidence" value="ECO:0007669"/>
    <property type="project" value="UniProtKB-KW"/>
</dbReference>
<dbReference type="NCBIfam" id="NF004316">
    <property type="entry name" value="PRK05711.1"/>
    <property type="match status" value="1"/>
</dbReference>
<evidence type="ECO:0000313" key="19">
    <source>
        <dbReference type="EMBL" id="AXK44124.1"/>
    </source>
</evidence>
<dbReference type="GO" id="GO:0005829">
    <property type="term" value="C:cytosol"/>
    <property type="evidence" value="ECO:0007669"/>
    <property type="project" value="TreeGrafter"/>
</dbReference>
<evidence type="ECO:0000256" key="6">
    <source>
        <dbReference type="ARBA" id="ARBA00022695"/>
    </source>
</evidence>
<keyword evidence="6" id="KW-0548">Nucleotidyltransferase</keyword>
<evidence type="ECO:0000256" key="4">
    <source>
        <dbReference type="ARBA" id="ARBA00020352"/>
    </source>
</evidence>
<evidence type="ECO:0000256" key="10">
    <source>
        <dbReference type="ARBA" id="ARBA00022801"/>
    </source>
</evidence>
<evidence type="ECO:0000256" key="3">
    <source>
        <dbReference type="ARBA" id="ARBA00012417"/>
    </source>
</evidence>
<name>A0A345YJM2_9SPHN</name>
<evidence type="ECO:0000256" key="17">
    <source>
        <dbReference type="ARBA" id="ARBA00049244"/>
    </source>
</evidence>
<dbReference type="Proteomes" id="UP000254508">
    <property type="component" value="Plasmid unnamed"/>
</dbReference>
<evidence type="ECO:0000256" key="15">
    <source>
        <dbReference type="ARBA" id="ARBA00025483"/>
    </source>
</evidence>
<reference evidence="19 20" key="1">
    <citation type="submission" date="2018-07" db="EMBL/GenBank/DDBJ databases">
        <title>Genome sequence of Erythrobacter strain YH-07, an antagonistic bacterium isolated from Yellow Sea.</title>
        <authorList>
            <person name="Tang T."/>
            <person name="Liu Q."/>
            <person name="Sun X."/>
        </authorList>
    </citation>
    <scope>NUCLEOTIDE SEQUENCE [LARGE SCALE GENOMIC DNA]</scope>
    <source>
        <strain evidence="19 20">YH-07</strain>
        <plasmid evidence="19 20">unnamed</plasmid>
    </source>
</reference>
<dbReference type="GO" id="GO:0008408">
    <property type="term" value="F:3'-5' exonuclease activity"/>
    <property type="evidence" value="ECO:0007669"/>
    <property type="project" value="TreeGrafter"/>
</dbReference>
<dbReference type="InterPro" id="IPR036397">
    <property type="entry name" value="RNaseH_sf"/>
</dbReference>
<evidence type="ECO:0000256" key="12">
    <source>
        <dbReference type="ARBA" id="ARBA00022842"/>
    </source>
</evidence>
<keyword evidence="11" id="KW-0269">Exonuclease</keyword>
<dbReference type="InterPro" id="IPR012337">
    <property type="entry name" value="RNaseH-like_sf"/>
</dbReference>
<dbReference type="AlphaFoldDB" id="A0A345YJM2"/>
<comment type="subunit">
    <text evidence="16">DNA polymerase III contains a core (composed of alpha, epsilon and theta chains) that associates with a tau subunit. This core dimerizes to form the POLIII' complex. PolIII' associates with the gamma complex (composed of gamma, delta, delta', psi and chi chains) and with the beta chain to form the complete DNA polymerase III complex.</text>
</comment>
<dbReference type="GO" id="GO:0045004">
    <property type="term" value="P:DNA replication proofreading"/>
    <property type="evidence" value="ECO:0007669"/>
    <property type="project" value="TreeGrafter"/>
</dbReference>
<keyword evidence="20" id="KW-1185">Reference proteome</keyword>
<keyword evidence="19" id="KW-0614">Plasmid</keyword>
<evidence type="ECO:0000256" key="11">
    <source>
        <dbReference type="ARBA" id="ARBA00022839"/>
    </source>
</evidence>
<dbReference type="PANTHER" id="PTHR30231">
    <property type="entry name" value="DNA POLYMERASE III SUBUNIT EPSILON"/>
    <property type="match status" value="1"/>
</dbReference>
<dbReference type="PANTHER" id="PTHR30231:SF41">
    <property type="entry name" value="DNA POLYMERASE III SUBUNIT EPSILON"/>
    <property type="match status" value="1"/>
</dbReference>
<dbReference type="NCBIfam" id="TIGR00573">
    <property type="entry name" value="dnaq"/>
    <property type="match status" value="1"/>
</dbReference>
<keyword evidence="13" id="KW-0239">DNA-directed DNA polymerase</keyword>
<sequence length="228" mass="25124">MAIEYAVDTETTGLEVSDGDRIIEISFTEITRDPNPRTFHSYFNPGDQQVNPEAFEVHGLSNEFLADKPSFADTIPAILEFLDETGDEEVSLVIHNAPFDMGFIELECEEAGTPFPKKYKIIDTLKLAIKAFPGSRHSLDALCTRFNIDRTKRTKHGAQVDTELLAAVYLAWFGQKGLELQVSESGEDADEKVTLGAMNTIQVPLDQAAAIANPPAESWAKFFAKPAA</sequence>
<dbReference type="RefSeq" id="WP_115418437.1">
    <property type="nucleotide sequence ID" value="NZ_CP031358.1"/>
</dbReference>
<accession>A0A345YJM2</accession>
<dbReference type="EC" id="2.7.7.7" evidence="3"/>
<dbReference type="FunFam" id="3.30.420.10:FF:000012">
    <property type="entry name" value="DNA polymerase III subunit epsilon"/>
    <property type="match status" value="1"/>
</dbReference>
<feature type="domain" description="Exonuclease" evidence="18">
    <location>
        <begin position="3"/>
        <end position="178"/>
    </location>
</feature>
<dbReference type="Gene3D" id="3.30.420.10">
    <property type="entry name" value="Ribonuclease H-like superfamily/Ribonuclease H"/>
    <property type="match status" value="1"/>
</dbReference>